<dbReference type="Pfam" id="PF00172">
    <property type="entry name" value="Zn_clus"/>
    <property type="match status" value="1"/>
</dbReference>
<sequence>MEFLPPSTLVQSRQKQPKFRRAPIACRRCRRLRVRCRHVSASPPCESCSQTGHECIFPQRGEPDFDRAYRHERIQRGPNVGGQPTAEPDSQIHESQPRSHGRSVATHPAEPQHETEDLVSLEGSEMQASDRSSATAQSGWNLLPPLEEVVEGSQVFIRSYFQLGFLAKTRFFERLQKQREIISVFLLLGILSISARFTPSLIRRYGNGQNATNSFLQKAARMAVDHMYKPSLEAIQSFFLISLAEWGKGDKDRSSTHMGIAVRMAGSLRLHREETYVLPDNATNDEIVESEVARRTFWMLENHDNLHSGYNSAVSFSLNDITTLLPCEEQEFAFGTAPRERAALMGTASATNNNQLTKSPSRSLFATLVQCHNIWGQIARRASGNGLNQQHHANSPFVDTTLSESEHIRLTTLLKDFEDNLPAKHRWSVWNLRGFKAEGLDLAYLSVVTMIRLSNIILRRTSVKVSGGKDDAQCSSTPNRPLPPSTLGCEEPITTELFSNMVVLNEQIEAFFSLQSPDQGFPAFIIYCVYICGTLASHLQKSDDLVEAAADAVSRTVVISDSSTRLLSDLQCAWPMAKRWSDNLLNLHQSQAAGESSVAAGEESYASHSIVQSEQHPGVERMVTASRLNSSQDEFPAFTATTAADYPGLFEALEPDDIDSILEDPWYQGLSGISLMENLDSDLAFNLWPGGDIWQS</sequence>
<evidence type="ECO:0000256" key="2">
    <source>
        <dbReference type="ARBA" id="ARBA00022723"/>
    </source>
</evidence>
<feature type="compositionally biased region" description="Polar residues" evidence="7">
    <location>
        <begin position="126"/>
        <end position="137"/>
    </location>
</feature>
<dbReference type="CDD" id="cd12148">
    <property type="entry name" value="fungal_TF_MHR"/>
    <property type="match status" value="1"/>
</dbReference>
<dbReference type="GO" id="GO:0005634">
    <property type="term" value="C:nucleus"/>
    <property type="evidence" value="ECO:0007669"/>
    <property type="project" value="UniProtKB-SubCell"/>
</dbReference>
<comment type="subcellular location">
    <subcellularLocation>
        <location evidence="1">Nucleus</location>
    </subcellularLocation>
</comment>
<dbReference type="GO" id="GO:0006351">
    <property type="term" value="P:DNA-templated transcription"/>
    <property type="evidence" value="ECO:0007669"/>
    <property type="project" value="InterPro"/>
</dbReference>
<dbReference type="GO" id="GO:0003677">
    <property type="term" value="F:DNA binding"/>
    <property type="evidence" value="ECO:0007669"/>
    <property type="project" value="UniProtKB-KW"/>
</dbReference>
<dbReference type="GO" id="GO:0000981">
    <property type="term" value="F:DNA-binding transcription factor activity, RNA polymerase II-specific"/>
    <property type="evidence" value="ECO:0007669"/>
    <property type="project" value="InterPro"/>
</dbReference>
<keyword evidence="3" id="KW-0805">Transcription regulation</keyword>
<dbReference type="InterPro" id="IPR036864">
    <property type="entry name" value="Zn2-C6_fun-type_DNA-bd_sf"/>
</dbReference>
<dbReference type="GO" id="GO:0008270">
    <property type="term" value="F:zinc ion binding"/>
    <property type="evidence" value="ECO:0007669"/>
    <property type="project" value="InterPro"/>
</dbReference>
<evidence type="ECO:0000313" key="9">
    <source>
        <dbReference type="EMBL" id="KIV77635.1"/>
    </source>
</evidence>
<dbReference type="PROSITE" id="PS00463">
    <property type="entry name" value="ZN2_CY6_FUNGAL_1"/>
    <property type="match status" value="1"/>
</dbReference>
<dbReference type="AlphaFoldDB" id="A0A0D1VNS1"/>
<dbReference type="Proteomes" id="UP000053599">
    <property type="component" value="Unassembled WGS sequence"/>
</dbReference>
<dbReference type="PROSITE" id="PS50048">
    <property type="entry name" value="ZN2_CY6_FUNGAL_2"/>
    <property type="match status" value="1"/>
</dbReference>
<evidence type="ECO:0000256" key="3">
    <source>
        <dbReference type="ARBA" id="ARBA00023015"/>
    </source>
</evidence>
<name>A0A0D1VNS1_9EURO</name>
<dbReference type="OrthoDB" id="2399539at2759"/>
<dbReference type="InterPro" id="IPR001138">
    <property type="entry name" value="Zn2Cys6_DnaBD"/>
</dbReference>
<gene>
    <name evidence="9" type="ORF">PV11_09423</name>
</gene>
<keyword evidence="2" id="KW-0479">Metal-binding</keyword>
<dbReference type="PANTHER" id="PTHR47338">
    <property type="entry name" value="ZN(II)2CYS6 TRANSCRIPTION FACTOR (EUROFUNG)-RELATED"/>
    <property type="match status" value="1"/>
</dbReference>
<keyword evidence="4" id="KW-0238">DNA-binding</keyword>
<dbReference type="Gene3D" id="4.10.240.10">
    <property type="entry name" value="Zn(2)-C6 fungal-type DNA-binding domain"/>
    <property type="match status" value="1"/>
</dbReference>
<reference evidence="9 10" key="1">
    <citation type="submission" date="2015-01" db="EMBL/GenBank/DDBJ databases">
        <title>The Genome Sequence of Exophiala sideris CBS121828.</title>
        <authorList>
            <consortium name="The Broad Institute Genomics Platform"/>
            <person name="Cuomo C."/>
            <person name="de Hoog S."/>
            <person name="Gorbushina A."/>
            <person name="Stielow B."/>
            <person name="Teixiera M."/>
            <person name="Abouelleil A."/>
            <person name="Chapman S.B."/>
            <person name="Priest M."/>
            <person name="Young S.K."/>
            <person name="Wortman J."/>
            <person name="Nusbaum C."/>
            <person name="Birren B."/>
        </authorList>
    </citation>
    <scope>NUCLEOTIDE SEQUENCE [LARGE SCALE GENOMIC DNA]</scope>
    <source>
        <strain evidence="9 10">CBS 121828</strain>
    </source>
</reference>
<dbReference type="STRING" id="1016849.A0A0D1VNS1"/>
<feature type="domain" description="Zn(2)-C6 fungal-type" evidence="8">
    <location>
        <begin position="25"/>
        <end position="57"/>
    </location>
</feature>
<dbReference type="InterPro" id="IPR050815">
    <property type="entry name" value="TF_fung"/>
</dbReference>
<evidence type="ECO:0000313" key="10">
    <source>
        <dbReference type="Proteomes" id="UP000053599"/>
    </source>
</evidence>
<evidence type="ECO:0000256" key="1">
    <source>
        <dbReference type="ARBA" id="ARBA00004123"/>
    </source>
</evidence>
<keyword evidence="5" id="KW-0804">Transcription</keyword>
<dbReference type="InterPro" id="IPR007219">
    <property type="entry name" value="XnlR_reg_dom"/>
</dbReference>
<dbReference type="PANTHER" id="PTHR47338:SF5">
    <property type="entry name" value="ZN(II)2CYS6 TRANSCRIPTION FACTOR (EUROFUNG)"/>
    <property type="match status" value="1"/>
</dbReference>
<dbReference type="Pfam" id="PF04082">
    <property type="entry name" value="Fungal_trans"/>
    <property type="match status" value="1"/>
</dbReference>
<protein>
    <recommendedName>
        <fullName evidence="8">Zn(2)-C6 fungal-type domain-containing protein</fullName>
    </recommendedName>
</protein>
<dbReference type="HOGENOM" id="CLU_011335_0_0_1"/>
<dbReference type="EMBL" id="KN846954">
    <property type="protein sequence ID" value="KIV77635.1"/>
    <property type="molecule type" value="Genomic_DNA"/>
</dbReference>
<proteinExistence type="predicted"/>
<dbReference type="SUPFAM" id="SSF57701">
    <property type="entry name" value="Zn2/Cys6 DNA-binding domain"/>
    <property type="match status" value="1"/>
</dbReference>
<evidence type="ECO:0000256" key="4">
    <source>
        <dbReference type="ARBA" id="ARBA00023125"/>
    </source>
</evidence>
<feature type="region of interest" description="Disordered" evidence="7">
    <location>
        <begin position="76"/>
        <end position="137"/>
    </location>
</feature>
<evidence type="ECO:0000256" key="5">
    <source>
        <dbReference type="ARBA" id="ARBA00023163"/>
    </source>
</evidence>
<evidence type="ECO:0000259" key="8">
    <source>
        <dbReference type="PROSITE" id="PS50048"/>
    </source>
</evidence>
<evidence type="ECO:0000256" key="6">
    <source>
        <dbReference type="ARBA" id="ARBA00023242"/>
    </source>
</evidence>
<keyword evidence="6" id="KW-0539">Nucleus</keyword>
<evidence type="ECO:0000256" key="7">
    <source>
        <dbReference type="SAM" id="MobiDB-lite"/>
    </source>
</evidence>
<organism evidence="9 10">
    <name type="scientific">Exophiala sideris</name>
    <dbReference type="NCBI Taxonomy" id="1016849"/>
    <lineage>
        <taxon>Eukaryota</taxon>
        <taxon>Fungi</taxon>
        <taxon>Dikarya</taxon>
        <taxon>Ascomycota</taxon>
        <taxon>Pezizomycotina</taxon>
        <taxon>Eurotiomycetes</taxon>
        <taxon>Chaetothyriomycetidae</taxon>
        <taxon>Chaetothyriales</taxon>
        <taxon>Herpotrichiellaceae</taxon>
        <taxon>Exophiala</taxon>
    </lineage>
</organism>
<accession>A0A0D1VNS1</accession>